<evidence type="ECO:0000256" key="8">
    <source>
        <dbReference type="ARBA" id="ARBA00022679"/>
    </source>
</evidence>
<evidence type="ECO:0000256" key="6">
    <source>
        <dbReference type="ARBA" id="ARBA00016273"/>
    </source>
</evidence>
<dbReference type="SUPFAM" id="SSF53633">
    <property type="entry name" value="Carbamate kinase-like"/>
    <property type="match status" value="1"/>
</dbReference>
<dbReference type="AlphaFoldDB" id="A0A4P6V4J2"/>
<evidence type="ECO:0000256" key="14">
    <source>
        <dbReference type="PIRSR" id="PIRSR000726-1"/>
    </source>
</evidence>
<dbReference type="InterPro" id="IPR005260">
    <property type="entry name" value="Asp_kin_monofn"/>
</dbReference>
<evidence type="ECO:0000256" key="2">
    <source>
        <dbReference type="ARBA" id="ARBA00004986"/>
    </source>
</evidence>
<evidence type="ECO:0000256" key="11">
    <source>
        <dbReference type="ARBA" id="ARBA00022840"/>
    </source>
</evidence>
<feature type="binding site" evidence="14">
    <location>
        <begin position="216"/>
        <end position="217"/>
    </location>
    <ligand>
        <name>ATP</name>
        <dbReference type="ChEBI" id="CHEBI:30616"/>
    </ligand>
</feature>
<feature type="domain" description="ACT" evidence="17">
    <location>
        <begin position="282"/>
        <end position="357"/>
    </location>
</feature>
<organism evidence="18 19">
    <name type="scientific">Roseitalea porphyridii</name>
    <dbReference type="NCBI Taxonomy" id="1852022"/>
    <lineage>
        <taxon>Bacteria</taxon>
        <taxon>Pseudomonadati</taxon>
        <taxon>Pseudomonadota</taxon>
        <taxon>Alphaproteobacteria</taxon>
        <taxon>Hyphomicrobiales</taxon>
        <taxon>Ahrensiaceae</taxon>
        <taxon>Roseitalea</taxon>
    </lineage>
</organism>
<evidence type="ECO:0000259" key="17">
    <source>
        <dbReference type="PROSITE" id="PS51671"/>
    </source>
</evidence>
<feature type="binding site" evidence="14">
    <location>
        <position position="47"/>
    </location>
    <ligand>
        <name>substrate</name>
    </ligand>
</feature>
<gene>
    <name evidence="18" type="ORF">E0E05_15705</name>
</gene>
<dbReference type="Pfam" id="PF00696">
    <property type="entry name" value="AA_kinase"/>
    <property type="match status" value="1"/>
</dbReference>
<dbReference type="Pfam" id="PF01842">
    <property type="entry name" value="ACT"/>
    <property type="match status" value="1"/>
</dbReference>
<dbReference type="UniPathway" id="UPA00050">
    <property type="reaction ID" value="UER00461"/>
</dbReference>
<comment type="pathway">
    <text evidence="3 16">Amino-acid biosynthesis; L-threonine biosynthesis; L-threonine from L-aspartate: step 1/5.</text>
</comment>
<dbReference type="FunFam" id="3.30.2130.10:FF:000002">
    <property type="entry name" value="Aspartokinase"/>
    <property type="match status" value="1"/>
</dbReference>
<evidence type="ECO:0000256" key="10">
    <source>
        <dbReference type="ARBA" id="ARBA00022777"/>
    </source>
</evidence>
<dbReference type="PROSITE" id="PS51671">
    <property type="entry name" value="ACT"/>
    <property type="match status" value="2"/>
</dbReference>
<dbReference type="InterPro" id="IPR018042">
    <property type="entry name" value="Aspartate_kinase_CS"/>
</dbReference>
<evidence type="ECO:0000256" key="16">
    <source>
        <dbReference type="RuleBase" id="RU004249"/>
    </source>
</evidence>
<dbReference type="RefSeq" id="WP_131618085.1">
    <property type="nucleotide sequence ID" value="NZ_CP036532.1"/>
</dbReference>
<dbReference type="GO" id="GO:0005829">
    <property type="term" value="C:cytosol"/>
    <property type="evidence" value="ECO:0007669"/>
    <property type="project" value="TreeGrafter"/>
</dbReference>
<dbReference type="Gene3D" id="3.40.1160.10">
    <property type="entry name" value="Acetylglutamate kinase-like"/>
    <property type="match status" value="1"/>
</dbReference>
<feature type="binding site" evidence="14">
    <location>
        <begin position="180"/>
        <end position="181"/>
    </location>
    <ligand>
        <name>ATP</name>
        <dbReference type="ChEBI" id="CHEBI:30616"/>
    </ligand>
</feature>
<dbReference type="NCBIfam" id="TIGR00656">
    <property type="entry name" value="asp_kin_monofn"/>
    <property type="match status" value="1"/>
</dbReference>
<dbReference type="PANTHER" id="PTHR21499:SF3">
    <property type="entry name" value="ASPARTOKINASE"/>
    <property type="match status" value="1"/>
</dbReference>
<sequence>MARIVMKFGGTSVADLDRICNVARHVKREVEAGHQVAVVVSAMAGKTNELVDWVRKMPLVAGASASFYDAREYDAIVASGEQVTSGLLAVALQSMGVDARSWQGWQIPVRTDNAHGAARIETIESATLLERLAMNQVAVVAGFQGIGPDNRIATLGRGGSDTSAVALAAAIGADRCDIYTDVDGVYTTDPRIEPAARRLARVSFEEMLEMASLGAKVLQVRSVEMAMVHNVRTFVRSSFDAPDAPGMDDFDNPPGTLICSEDEIVEQETVTGIAYAKDEAQISLRRLADRPGISAAIFGPMADTGINVDMIVQNISSDGQFTDMTFTVPTGDVDKALAALEANKDAIGYDTVQSETGLVKVSVIGIGMRSHAGVAATAFKALADKSINIRAITTSEIKISILIDGPYAELAVRTLHGVYGLDKR</sequence>
<dbReference type="NCBIfam" id="NF005155">
    <property type="entry name" value="PRK06635.1-4"/>
    <property type="match status" value="1"/>
</dbReference>
<comment type="pathway">
    <text evidence="1 16">Amino-acid biosynthesis; L-lysine biosynthesis via DAP pathway; (S)-tetrahydrodipicolinate from L-aspartate: step 1/4.</text>
</comment>
<comment type="pathway">
    <text evidence="2 16">Amino-acid biosynthesis; L-methionine biosynthesis via de novo pathway; L-homoserine from L-aspartate: step 1/3.</text>
</comment>
<dbReference type="GeneID" id="90768752"/>
<dbReference type="EMBL" id="CP036532">
    <property type="protein sequence ID" value="QBK32447.1"/>
    <property type="molecule type" value="Genomic_DNA"/>
</dbReference>
<evidence type="ECO:0000256" key="3">
    <source>
        <dbReference type="ARBA" id="ARBA00005139"/>
    </source>
</evidence>
<dbReference type="KEGG" id="rpod:E0E05_15705"/>
<keyword evidence="7 16" id="KW-0028">Amino-acid biosynthesis</keyword>
<feature type="binding site" evidence="14">
    <location>
        <position position="186"/>
    </location>
    <ligand>
        <name>ATP</name>
        <dbReference type="ChEBI" id="CHEBI:30616"/>
    </ligand>
</feature>
<feature type="domain" description="ACT" evidence="17">
    <location>
        <begin position="363"/>
        <end position="424"/>
    </location>
</feature>
<dbReference type="UniPathway" id="UPA00051">
    <property type="reaction ID" value="UER00462"/>
</dbReference>
<dbReference type="UniPathway" id="UPA00034">
    <property type="reaction ID" value="UER00015"/>
</dbReference>
<evidence type="ECO:0000256" key="9">
    <source>
        <dbReference type="ARBA" id="ARBA00022741"/>
    </source>
</evidence>
<feature type="binding site" evidence="14">
    <location>
        <begin position="7"/>
        <end position="10"/>
    </location>
    <ligand>
        <name>ATP</name>
        <dbReference type="ChEBI" id="CHEBI:30616"/>
    </ligand>
</feature>
<comment type="catalytic activity">
    <reaction evidence="13 15">
        <text>L-aspartate + ATP = 4-phospho-L-aspartate + ADP</text>
        <dbReference type="Rhea" id="RHEA:23776"/>
        <dbReference type="ChEBI" id="CHEBI:29991"/>
        <dbReference type="ChEBI" id="CHEBI:30616"/>
        <dbReference type="ChEBI" id="CHEBI:57535"/>
        <dbReference type="ChEBI" id="CHEBI:456216"/>
        <dbReference type="EC" id="2.7.2.4"/>
    </reaction>
</comment>
<feature type="binding site" evidence="14">
    <location>
        <position position="81"/>
    </location>
    <ligand>
        <name>substrate</name>
    </ligand>
</feature>
<dbReference type="InterPro" id="IPR054352">
    <property type="entry name" value="ACT_Aspartokinase"/>
</dbReference>
<dbReference type="CDD" id="cd04261">
    <property type="entry name" value="AAK_AKii-LysC-BS"/>
    <property type="match status" value="1"/>
</dbReference>
<dbReference type="Proteomes" id="UP000293719">
    <property type="component" value="Chromosome"/>
</dbReference>
<dbReference type="GO" id="GO:0009090">
    <property type="term" value="P:homoserine biosynthetic process"/>
    <property type="evidence" value="ECO:0007669"/>
    <property type="project" value="TreeGrafter"/>
</dbReference>
<evidence type="ECO:0000256" key="5">
    <source>
        <dbReference type="ARBA" id="ARBA00013059"/>
    </source>
</evidence>
<dbReference type="PANTHER" id="PTHR21499">
    <property type="entry name" value="ASPARTATE KINASE"/>
    <property type="match status" value="1"/>
</dbReference>
<keyword evidence="11 14" id="KW-0067">ATP-binding</keyword>
<evidence type="ECO:0000256" key="13">
    <source>
        <dbReference type="ARBA" id="ARBA00047872"/>
    </source>
</evidence>
<dbReference type="SUPFAM" id="SSF55021">
    <property type="entry name" value="ACT-like"/>
    <property type="match status" value="2"/>
</dbReference>
<dbReference type="GO" id="GO:0009089">
    <property type="term" value="P:lysine biosynthetic process via diaminopimelate"/>
    <property type="evidence" value="ECO:0007669"/>
    <property type="project" value="UniProtKB-UniPathway"/>
</dbReference>
<dbReference type="FunFam" id="3.40.1160.10:FF:000002">
    <property type="entry name" value="Aspartokinase"/>
    <property type="match status" value="1"/>
</dbReference>
<dbReference type="InterPro" id="IPR001341">
    <property type="entry name" value="Asp_kinase"/>
</dbReference>
<dbReference type="InterPro" id="IPR036393">
    <property type="entry name" value="AceGlu_kinase-like_sf"/>
</dbReference>
<dbReference type="OrthoDB" id="9799110at2"/>
<proteinExistence type="inferred from homology"/>
<keyword evidence="8 15" id="KW-0808">Transferase</keyword>
<keyword evidence="12" id="KW-0457">Lysine biosynthesis</keyword>
<keyword evidence="10 15" id="KW-0418">Kinase</keyword>
<name>A0A4P6V4J2_9HYPH</name>
<dbReference type="NCBIfam" id="NF005154">
    <property type="entry name" value="PRK06635.1-2"/>
    <property type="match status" value="1"/>
</dbReference>
<dbReference type="GO" id="GO:0005524">
    <property type="term" value="F:ATP binding"/>
    <property type="evidence" value="ECO:0007669"/>
    <property type="project" value="UniProtKB-KW"/>
</dbReference>
<dbReference type="PIRSF" id="PIRSF000726">
    <property type="entry name" value="Asp_kin"/>
    <property type="match status" value="1"/>
</dbReference>
<dbReference type="InterPro" id="IPR001048">
    <property type="entry name" value="Asp/Glu/Uridylate_kinase"/>
</dbReference>
<keyword evidence="9 14" id="KW-0547">Nucleotide-binding</keyword>
<evidence type="ECO:0000256" key="12">
    <source>
        <dbReference type="ARBA" id="ARBA00023154"/>
    </source>
</evidence>
<evidence type="ECO:0000256" key="4">
    <source>
        <dbReference type="ARBA" id="ARBA00010122"/>
    </source>
</evidence>
<evidence type="ECO:0000256" key="15">
    <source>
        <dbReference type="RuleBase" id="RU003448"/>
    </source>
</evidence>
<evidence type="ECO:0000313" key="18">
    <source>
        <dbReference type="EMBL" id="QBK32447.1"/>
    </source>
</evidence>
<dbReference type="InterPro" id="IPR045865">
    <property type="entry name" value="ACT-like_dom_sf"/>
</dbReference>
<dbReference type="CDD" id="cd04936">
    <property type="entry name" value="ACT_AKii-LysC-BS-like_2"/>
    <property type="match status" value="1"/>
</dbReference>
<dbReference type="InterPro" id="IPR002912">
    <property type="entry name" value="ACT_dom"/>
</dbReference>
<feature type="binding site" evidence="14">
    <location>
        <position position="191"/>
    </location>
    <ligand>
        <name>ATP</name>
        <dbReference type="ChEBI" id="CHEBI:30616"/>
    </ligand>
</feature>
<dbReference type="GO" id="GO:0004072">
    <property type="term" value="F:aspartate kinase activity"/>
    <property type="evidence" value="ECO:0007669"/>
    <property type="project" value="UniProtKB-EC"/>
</dbReference>
<reference evidence="18 19" key="1">
    <citation type="journal article" date="2017" name="Int. J. Syst. Evol. Microbiol.">
        <title>Roseitalea porphyridii gen. nov., sp. nov., isolated from a red alga, and reclassification of Hoeflea suaedae Chung et al. 2013 as Pseudohoeflea suaedae gen. nov., comb. nov.</title>
        <authorList>
            <person name="Hyeon J.W."/>
            <person name="Jeong S.E."/>
            <person name="Baek K."/>
            <person name="Jeon C.O."/>
        </authorList>
    </citation>
    <scope>NUCLEOTIDE SEQUENCE [LARGE SCALE GENOMIC DNA]</scope>
    <source>
        <strain evidence="18 19">MA7-20</strain>
    </source>
</reference>
<evidence type="ECO:0000256" key="1">
    <source>
        <dbReference type="ARBA" id="ARBA00004766"/>
    </source>
</evidence>
<dbReference type="InterPro" id="IPR041740">
    <property type="entry name" value="AKii-LysC-BS"/>
</dbReference>
<dbReference type="EC" id="2.7.2.4" evidence="5 15"/>
<evidence type="ECO:0000256" key="7">
    <source>
        <dbReference type="ARBA" id="ARBA00022605"/>
    </source>
</evidence>
<evidence type="ECO:0000313" key="19">
    <source>
        <dbReference type="Proteomes" id="UP000293719"/>
    </source>
</evidence>
<protein>
    <recommendedName>
        <fullName evidence="6 15">Aspartokinase</fullName>
        <ecNumber evidence="5 15">2.7.2.4</ecNumber>
    </recommendedName>
</protein>
<accession>A0A4P6V4J2</accession>
<dbReference type="PROSITE" id="PS00324">
    <property type="entry name" value="ASPARTOKINASE"/>
    <property type="match status" value="1"/>
</dbReference>
<comment type="similarity">
    <text evidence="4 15">Belongs to the aspartokinase family.</text>
</comment>
<dbReference type="GO" id="GO:0009088">
    <property type="term" value="P:threonine biosynthetic process"/>
    <property type="evidence" value="ECO:0007669"/>
    <property type="project" value="UniProtKB-UniPathway"/>
</dbReference>
<keyword evidence="19" id="KW-1185">Reference proteome</keyword>
<dbReference type="CDD" id="cd04913">
    <property type="entry name" value="ACT_AKii-LysC-BS-like_1"/>
    <property type="match status" value="1"/>
</dbReference>
<dbReference type="Gene3D" id="3.30.2130.10">
    <property type="entry name" value="VC0802-like"/>
    <property type="match status" value="1"/>
</dbReference>
<dbReference type="NCBIfam" id="TIGR00657">
    <property type="entry name" value="asp_kinases"/>
    <property type="match status" value="1"/>
</dbReference>
<dbReference type="Pfam" id="PF22468">
    <property type="entry name" value="ACT_9"/>
    <property type="match status" value="1"/>
</dbReference>